<evidence type="ECO:0000259" key="4">
    <source>
        <dbReference type="Pfam" id="PF00582"/>
    </source>
</evidence>
<dbReference type="Gene3D" id="3.40.50.620">
    <property type="entry name" value="HUPs"/>
    <property type="match status" value="2"/>
</dbReference>
<organism evidence="5 6">
    <name type="scientific">Amycolatopsis samaneae</name>
    <dbReference type="NCBI Taxonomy" id="664691"/>
    <lineage>
        <taxon>Bacteria</taxon>
        <taxon>Bacillati</taxon>
        <taxon>Actinomycetota</taxon>
        <taxon>Actinomycetes</taxon>
        <taxon>Pseudonocardiales</taxon>
        <taxon>Pseudonocardiaceae</taxon>
        <taxon>Amycolatopsis</taxon>
    </lineage>
</organism>
<feature type="domain" description="UspA" evidence="4">
    <location>
        <begin position="159"/>
        <end position="293"/>
    </location>
</feature>
<dbReference type="Proteomes" id="UP001597419">
    <property type="component" value="Unassembled WGS sequence"/>
</dbReference>
<name>A0ABW5GR43_9PSEU</name>
<dbReference type="InterPro" id="IPR006016">
    <property type="entry name" value="UspA"/>
</dbReference>
<dbReference type="Pfam" id="PF00582">
    <property type="entry name" value="Usp"/>
    <property type="match status" value="2"/>
</dbReference>
<proteinExistence type="inferred from homology"/>
<evidence type="ECO:0000256" key="2">
    <source>
        <dbReference type="ARBA" id="ARBA00022741"/>
    </source>
</evidence>
<dbReference type="PRINTS" id="PR01438">
    <property type="entry name" value="UNVRSLSTRESS"/>
</dbReference>
<comment type="caution">
    <text evidence="5">The sequence shown here is derived from an EMBL/GenBank/DDBJ whole genome shotgun (WGS) entry which is preliminary data.</text>
</comment>
<dbReference type="InterPro" id="IPR014729">
    <property type="entry name" value="Rossmann-like_a/b/a_fold"/>
</dbReference>
<reference evidence="6" key="1">
    <citation type="journal article" date="2019" name="Int. J. Syst. Evol. Microbiol.">
        <title>The Global Catalogue of Microorganisms (GCM) 10K type strain sequencing project: providing services to taxonomists for standard genome sequencing and annotation.</title>
        <authorList>
            <consortium name="The Broad Institute Genomics Platform"/>
            <consortium name="The Broad Institute Genome Sequencing Center for Infectious Disease"/>
            <person name="Wu L."/>
            <person name="Ma J."/>
        </authorList>
    </citation>
    <scope>NUCLEOTIDE SEQUENCE [LARGE SCALE GENOMIC DNA]</scope>
    <source>
        <strain evidence="6">CGMCC 4.7643</strain>
    </source>
</reference>
<evidence type="ECO:0000313" key="5">
    <source>
        <dbReference type="EMBL" id="MFD2463383.1"/>
    </source>
</evidence>
<dbReference type="RefSeq" id="WP_345400034.1">
    <property type="nucleotide sequence ID" value="NZ_BAABHG010000011.1"/>
</dbReference>
<keyword evidence="6" id="KW-1185">Reference proteome</keyword>
<feature type="domain" description="UspA" evidence="4">
    <location>
        <begin position="11"/>
        <end position="146"/>
    </location>
</feature>
<dbReference type="InterPro" id="IPR006015">
    <property type="entry name" value="Universal_stress_UspA"/>
</dbReference>
<dbReference type="PANTHER" id="PTHR46268:SF27">
    <property type="entry name" value="UNIVERSAL STRESS PROTEIN RV2623"/>
    <property type="match status" value="1"/>
</dbReference>
<evidence type="ECO:0000313" key="6">
    <source>
        <dbReference type="Proteomes" id="UP001597419"/>
    </source>
</evidence>
<accession>A0ABW5GR43</accession>
<dbReference type="SUPFAM" id="SSF52402">
    <property type="entry name" value="Adenine nucleotide alpha hydrolases-like"/>
    <property type="match status" value="2"/>
</dbReference>
<evidence type="ECO:0000256" key="3">
    <source>
        <dbReference type="ARBA" id="ARBA00022840"/>
    </source>
</evidence>
<dbReference type="PANTHER" id="PTHR46268">
    <property type="entry name" value="STRESS RESPONSE PROTEIN NHAX"/>
    <property type="match status" value="1"/>
</dbReference>
<sequence length="300" mass="31184">MNTPESGTAAIVAGVDGTPGSTDAVCWAATTAANRGVPLVLAHGLGTAELYRGQVVPPPEHLVLELRNRGHQLLRQARNAAKATADAEVHLRLSEDTAAAALLELSGEARMIVLGASEHTRVGAVFGDSVTLALAAHAHCPVVSVRGGAPAASTATLPVVVGVDGTPLSEHAVATAFAEASARDTYLVAVHAWGTDQTTRVFGEVAAYYAWSPSVESETAVLAERLAGWHERYPDLDVQRVVVRDEPRTALLQWSHKAQLLVVGSRGRGGFAGLLLGSTSQALLRHASCPVLIATEAATI</sequence>
<comment type="similarity">
    <text evidence="1">Belongs to the universal stress protein A family.</text>
</comment>
<dbReference type="EMBL" id="JBHUKU010000021">
    <property type="protein sequence ID" value="MFD2463383.1"/>
    <property type="molecule type" value="Genomic_DNA"/>
</dbReference>
<evidence type="ECO:0000256" key="1">
    <source>
        <dbReference type="ARBA" id="ARBA00008791"/>
    </source>
</evidence>
<protein>
    <submittedName>
        <fullName evidence="5">Universal stress protein</fullName>
    </submittedName>
</protein>
<keyword evidence="3" id="KW-0067">ATP-binding</keyword>
<gene>
    <name evidence="5" type="ORF">ACFSYJ_32560</name>
</gene>
<keyword evidence="2" id="KW-0547">Nucleotide-binding</keyword>